<evidence type="ECO:0000313" key="2">
    <source>
        <dbReference type="EMBL" id="OCT74535.1"/>
    </source>
</evidence>
<dbReference type="Proteomes" id="UP000694892">
    <property type="component" value="Chromosome 6S"/>
</dbReference>
<evidence type="ECO:0000313" key="3">
    <source>
        <dbReference type="Proteomes" id="UP000694892"/>
    </source>
</evidence>
<proteinExistence type="predicted"/>
<dbReference type="Gene3D" id="2.30.29.30">
    <property type="entry name" value="Pleckstrin-homology domain (PH domain)/Phosphotyrosine-binding domain (PTB)"/>
    <property type="match status" value="1"/>
</dbReference>
<accession>A0A974CKW8</accession>
<feature type="domain" description="CARMIL pleckstrin homology" evidence="1">
    <location>
        <begin position="26"/>
        <end position="66"/>
    </location>
</feature>
<organism evidence="2 3">
    <name type="scientific">Xenopus laevis</name>
    <name type="common">African clawed frog</name>
    <dbReference type="NCBI Taxonomy" id="8355"/>
    <lineage>
        <taxon>Eukaryota</taxon>
        <taxon>Metazoa</taxon>
        <taxon>Chordata</taxon>
        <taxon>Craniata</taxon>
        <taxon>Vertebrata</taxon>
        <taxon>Euteleostomi</taxon>
        <taxon>Amphibia</taxon>
        <taxon>Batrachia</taxon>
        <taxon>Anura</taxon>
        <taxon>Pipoidea</taxon>
        <taxon>Pipidae</taxon>
        <taxon>Xenopodinae</taxon>
        <taxon>Xenopus</taxon>
        <taxon>Xenopus</taxon>
    </lineage>
</organism>
<dbReference type="EMBL" id="CM004477">
    <property type="protein sequence ID" value="OCT74535.1"/>
    <property type="molecule type" value="Genomic_DNA"/>
</dbReference>
<dbReference type="InterPro" id="IPR041245">
    <property type="entry name" value="CARMIL_PH"/>
</dbReference>
<dbReference type="Pfam" id="PF17888">
    <property type="entry name" value="Carm_PH"/>
    <property type="match status" value="1"/>
</dbReference>
<protein>
    <recommendedName>
        <fullName evidence="1">CARMIL pleckstrin homology domain-containing protein</fullName>
    </recommendedName>
</protein>
<sequence length="94" mass="10675">MTEETSEVPRELLESIRDIIGRKIKIAVRKKVKLELKGDRVENKVLVLTSCRAFILTARVPTKVKICIILCCFCFTAPSFISRDALNLTFPAKH</sequence>
<dbReference type="InterPro" id="IPR011993">
    <property type="entry name" value="PH-like_dom_sf"/>
</dbReference>
<evidence type="ECO:0000259" key="1">
    <source>
        <dbReference type="Pfam" id="PF17888"/>
    </source>
</evidence>
<dbReference type="AlphaFoldDB" id="A0A974CKW8"/>
<name>A0A974CKW8_XENLA</name>
<reference evidence="3" key="1">
    <citation type="journal article" date="2016" name="Nature">
        <title>Genome evolution in the allotetraploid frog Xenopus laevis.</title>
        <authorList>
            <person name="Session A.M."/>
            <person name="Uno Y."/>
            <person name="Kwon T."/>
            <person name="Chapman J.A."/>
            <person name="Toyoda A."/>
            <person name="Takahashi S."/>
            <person name="Fukui A."/>
            <person name="Hikosaka A."/>
            <person name="Suzuki A."/>
            <person name="Kondo M."/>
            <person name="van Heeringen S.J."/>
            <person name="Quigley I."/>
            <person name="Heinz S."/>
            <person name="Ogino H."/>
            <person name="Ochi H."/>
            <person name="Hellsten U."/>
            <person name="Lyons J.B."/>
            <person name="Simakov O."/>
            <person name="Putnam N."/>
            <person name="Stites J."/>
            <person name="Kuroki Y."/>
            <person name="Tanaka T."/>
            <person name="Michiue T."/>
            <person name="Watanabe M."/>
            <person name="Bogdanovic O."/>
            <person name="Lister R."/>
            <person name="Georgiou G."/>
            <person name="Paranjpe S.S."/>
            <person name="van Kruijsbergen I."/>
            <person name="Shu S."/>
            <person name="Carlson J."/>
            <person name="Kinoshita T."/>
            <person name="Ohta Y."/>
            <person name="Mawaribuchi S."/>
            <person name="Jenkins J."/>
            <person name="Grimwood J."/>
            <person name="Schmutz J."/>
            <person name="Mitros T."/>
            <person name="Mozaffari S.V."/>
            <person name="Suzuki Y."/>
            <person name="Haramoto Y."/>
            <person name="Yamamoto T.S."/>
            <person name="Takagi C."/>
            <person name="Heald R."/>
            <person name="Miller K."/>
            <person name="Haudenschild C."/>
            <person name="Kitzman J."/>
            <person name="Nakayama T."/>
            <person name="Izutsu Y."/>
            <person name="Robert J."/>
            <person name="Fortriede J."/>
            <person name="Burns K."/>
            <person name="Lotay V."/>
            <person name="Karimi K."/>
            <person name="Yasuoka Y."/>
            <person name="Dichmann D.S."/>
            <person name="Flajnik M.F."/>
            <person name="Houston D.W."/>
            <person name="Shendure J."/>
            <person name="DuPasquier L."/>
            <person name="Vize P.D."/>
            <person name="Zorn A.M."/>
            <person name="Ito M."/>
            <person name="Marcotte E.M."/>
            <person name="Wallingford J.B."/>
            <person name="Ito Y."/>
            <person name="Asashima M."/>
            <person name="Ueno N."/>
            <person name="Matsuda Y."/>
            <person name="Veenstra G.J."/>
            <person name="Fujiyama A."/>
            <person name="Harland R.M."/>
            <person name="Taira M."/>
            <person name="Rokhsar D.S."/>
        </authorList>
    </citation>
    <scope>NUCLEOTIDE SEQUENCE [LARGE SCALE GENOMIC DNA]</scope>
    <source>
        <strain evidence="3">J</strain>
    </source>
</reference>
<gene>
    <name evidence="2" type="ORF">XELAEV_18033518mg</name>
</gene>